<evidence type="ECO:0000259" key="4">
    <source>
        <dbReference type="Pfam" id="PF01420"/>
    </source>
</evidence>
<accession>E0TGZ8</accession>
<dbReference type="AlphaFoldDB" id="E0TGZ8"/>
<organism evidence="5 6">
    <name type="scientific">Parvularcula bermudensis (strain ATCC BAA-594 / HTCC2503 / KCTC 12087)</name>
    <dbReference type="NCBI Taxonomy" id="314260"/>
    <lineage>
        <taxon>Bacteria</taxon>
        <taxon>Pseudomonadati</taxon>
        <taxon>Pseudomonadota</taxon>
        <taxon>Alphaproteobacteria</taxon>
        <taxon>Parvularculales</taxon>
        <taxon>Parvularculaceae</taxon>
        <taxon>Parvularcula</taxon>
    </lineage>
</organism>
<dbReference type="InterPro" id="IPR052021">
    <property type="entry name" value="Type-I_RS_S_subunit"/>
</dbReference>
<comment type="similarity">
    <text evidence="1">Belongs to the type-I restriction system S methylase family.</text>
</comment>
<reference evidence="6" key="1">
    <citation type="submission" date="2010-08" db="EMBL/GenBank/DDBJ databases">
        <title>Genome sequence of Parvularcula bermudensis HTCC2503.</title>
        <authorList>
            <person name="Kang D.-M."/>
            <person name="Oh H.-M."/>
            <person name="Cho J.-C."/>
        </authorList>
    </citation>
    <scope>NUCLEOTIDE SEQUENCE [LARGE SCALE GENOMIC DNA]</scope>
    <source>
        <strain evidence="6">ATCC BAA-594 / HTCC2503 / KCTC 12087</strain>
    </source>
</reference>
<protein>
    <recommendedName>
        <fullName evidence="4">Type I restriction modification DNA specificity domain-containing protein</fullName>
    </recommendedName>
</protein>
<evidence type="ECO:0000256" key="1">
    <source>
        <dbReference type="ARBA" id="ARBA00010923"/>
    </source>
</evidence>
<dbReference type="Pfam" id="PF01420">
    <property type="entry name" value="Methylase_S"/>
    <property type="match status" value="1"/>
</dbReference>
<dbReference type="eggNOG" id="COG0732">
    <property type="taxonomic scope" value="Bacteria"/>
</dbReference>
<dbReference type="STRING" id="314260.PB2503_05837"/>
<dbReference type="PANTHER" id="PTHR30408:SF13">
    <property type="entry name" value="TYPE I RESTRICTION ENZYME HINDI SPECIFICITY SUBUNIT"/>
    <property type="match status" value="1"/>
</dbReference>
<evidence type="ECO:0000256" key="3">
    <source>
        <dbReference type="ARBA" id="ARBA00023125"/>
    </source>
</evidence>
<dbReference type="CDD" id="cd16961">
    <property type="entry name" value="RMtype1_S_TRD-CR_like"/>
    <property type="match status" value="1"/>
</dbReference>
<dbReference type="EMBL" id="CP002156">
    <property type="protein sequence ID" value="ADM09238.1"/>
    <property type="molecule type" value="Genomic_DNA"/>
</dbReference>
<dbReference type="GO" id="GO:0003677">
    <property type="term" value="F:DNA binding"/>
    <property type="evidence" value="ECO:0007669"/>
    <property type="project" value="UniProtKB-KW"/>
</dbReference>
<sequence>MTDDAIIFESLGRAAEISAGYPLRGSAEALKAGDVHFLALKDVSLDADIDWAHVPTVELPSKRTPDWLSGDDVIFSARGTRTLAYPINDPPARAVCAPQFYVIKVKRPEKLLPAFLAWQINQKPAQDYFSRTATGSYIQNIRRKALENLPLAIPPVHEQQVIVEFWRAAQRERAVLNQLIQNRNQQLDALAVGLLHTRLRGAQQ</sequence>
<dbReference type="Gene3D" id="3.90.220.20">
    <property type="entry name" value="DNA methylase specificity domains"/>
    <property type="match status" value="1"/>
</dbReference>
<dbReference type="HOGENOM" id="CLU_094509_2_1_5"/>
<name>E0TGZ8_PARBH</name>
<feature type="domain" description="Type I restriction modification DNA specificity" evidence="4">
    <location>
        <begin position="69"/>
        <end position="171"/>
    </location>
</feature>
<keyword evidence="2" id="KW-0680">Restriction system</keyword>
<keyword evidence="3" id="KW-0238">DNA-binding</keyword>
<dbReference type="PANTHER" id="PTHR30408">
    <property type="entry name" value="TYPE-1 RESTRICTION ENZYME ECOKI SPECIFICITY PROTEIN"/>
    <property type="match status" value="1"/>
</dbReference>
<dbReference type="RefSeq" id="WP_013300212.1">
    <property type="nucleotide sequence ID" value="NC_014414.1"/>
</dbReference>
<evidence type="ECO:0000256" key="2">
    <source>
        <dbReference type="ARBA" id="ARBA00022747"/>
    </source>
</evidence>
<evidence type="ECO:0000313" key="5">
    <source>
        <dbReference type="EMBL" id="ADM09238.1"/>
    </source>
</evidence>
<dbReference type="InterPro" id="IPR000055">
    <property type="entry name" value="Restrct_endonuc_typeI_TRD"/>
</dbReference>
<dbReference type="REBASE" id="27629">
    <property type="entry name" value="S2.PbeHORF5832P"/>
</dbReference>
<dbReference type="GO" id="GO:0009307">
    <property type="term" value="P:DNA restriction-modification system"/>
    <property type="evidence" value="ECO:0007669"/>
    <property type="project" value="UniProtKB-KW"/>
</dbReference>
<keyword evidence="6" id="KW-1185">Reference proteome</keyword>
<reference evidence="5 6" key="2">
    <citation type="journal article" date="2011" name="J. Bacteriol.">
        <title>Complete genome sequence of strain HTCC2503T of Parvularcula bermudensis, the type species of the order "Parvularculales" in the class Alphaproteobacteria.</title>
        <authorList>
            <person name="Oh H.M."/>
            <person name="Kang I."/>
            <person name="Vergin K.L."/>
            <person name="Kang D."/>
            <person name="Rhee K.H."/>
            <person name="Giovannoni S.J."/>
            <person name="Cho J.C."/>
        </authorList>
    </citation>
    <scope>NUCLEOTIDE SEQUENCE [LARGE SCALE GENOMIC DNA]</scope>
    <source>
        <strain evidence="6">ATCC BAA-594 / HTCC2503 / KCTC 12087</strain>
    </source>
</reference>
<dbReference type="KEGG" id="pbr:PB2503_05837"/>
<dbReference type="SUPFAM" id="SSF116734">
    <property type="entry name" value="DNA methylase specificity domain"/>
    <property type="match status" value="1"/>
</dbReference>
<dbReference type="OrthoDB" id="5465337at2"/>
<evidence type="ECO:0000313" key="6">
    <source>
        <dbReference type="Proteomes" id="UP000001302"/>
    </source>
</evidence>
<gene>
    <name evidence="5" type="ordered locus">PB2503_05837</name>
</gene>
<proteinExistence type="inferred from homology"/>
<dbReference type="Proteomes" id="UP000001302">
    <property type="component" value="Chromosome"/>
</dbReference>
<dbReference type="InterPro" id="IPR044946">
    <property type="entry name" value="Restrct_endonuc_typeI_TRD_sf"/>
</dbReference>